<gene>
    <name evidence="4" type="ORF">KFE25_012658</name>
</gene>
<dbReference type="SUPFAM" id="SSF46689">
    <property type="entry name" value="Homeodomain-like"/>
    <property type="match status" value="1"/>
</dbReference>
<dbReference type="InterPro" id="IPR009057">
    <property type="entry name" value="Homeodomain-like_sf"/>
</dbReference>
<dbReference type="GO" id="GO:0005634">
    <property type="term" value="C:nucleus"/>
    <property type="evidence" value="ECO:0007669"/>
    <property type="project" value="TreeGrafter"/>
</dbReference>
<organism evidence="4 5">
    <name type="scientific">Diacronema lutheri</name>
    <name type="common">Unicellular marine alga</name>
    <name type="synonym">Monochrysis lutheri</name>
    <dbReference type="NCBI Taxonomy" id="2081491"/>
    <lineage>
        <taxon>Eukaryota</taxon>
        <taxon>Haptista</taxon>
        <taxon>Haptophyta</taxon>
        <taxon>Pavlovophyceae</taxon>
        <taxon>Pavlovales</taxon>
        <taxon>Pavlovaceae</taxon>
        <taxon>Diacronema</taxon>
    </lineage>
</organism>
<keyword evidence="5" id="KW-1185">Reference proteome</keyword>
<dbReference type="GO" id="GO:0000978">
    <property type="term" value="F:RNA polymerase II cis-regulatory region sequence-specific DNA binding"/>
    <property type="evidence" value="ECO:0007669"/>
    <property type="project" value="TreeGrafter"/>
</dbReference>
<protein>
    <submittedName>
        <fullName evidence="4">Uncharacterized protein</fullName>
    </submittedName>
</protein>
<dbReference type="EMBL" id="JAGTXO010000059">
    <property type="protein sequence ID" value="KAG8457987.1"/>
    <property type="molecule type" value="Genomic_DNA"/>
</dbReference>
<evidence type="ECO:0000259" key="2">
    <source>
        <dbReference type="PROSITE" id="PS50090"/>
    </source>
</evidence>
<dbReference type="Gene3D" id="1.10.10.60">
    <property type="entry name" value="Homeodomain-like"/>
    <property type="match status" value="2"/>
</dbReference>
<dbReference type="Proteomes" id="UP000751190">
    <property type="component" value="Unassembled WGS sequence"/>
</dbReference>
<dbReference type="InterPro" id="IPR001005">
    <property type="entry name" value="SANT/Myb"/>
</dbReference>
<name>A0A8J6C0K7_DIALT</name>
<dbReference type="PROSITE" id="PS50090">
    <property type="entry name" value="MYB_LIKE"/>
    <property type="match status" value="2"/>
</dbReference>
<sequence>MTPKNPFTPEEDARLTELVARHGARSWARIARAMPGRNAGQCNARYLHYLDWRICRAPFSPAEDIVILAAISRLGPRWATIALELPGRTGHAIKNRWQAIRTHAEAAAARAVAESVFPRARAPARGRARARDCGDWRGASSSTATESYGDEPGTPTPLESPFGSSADLDLHAPCSSYGAAPSPECAIFFDFFDPALGLRDALRATSDSEAPIQGRNDGNFM</sequence>
<evidence type="ECO:0000313" key="5">
    <source>
        <dbReference type="Proteomes" id="UP000751190"/>
    </source>
</evidence>
<comment type="caution">
    <text evidence="4">The sequence shown here is derived from an EMBL/GenBank/DDBJ whole genome shotgun (WGS) entry which is preliminary data.</text>
</comment>
<dbReference type="CDD" id="cd00167">
    <property type="entry name" value="SANT"/>
    <property type="match status" value="2"/>
</dbReference>
<feature type="domain" description="Myb-like" evidence="2">
    <location>
        <begin position="1"/>
        <end position="50"/>
    </location>
</feature>
<dbReference type="PANTHER" id="PTHR45614">
    <property type="entry name" value="MYB PROTEIN-RELATED"/>
    <property type="match status" value="1"/>
</dbReference>
<feature type="domain" description="Myb-like" evidence="2">
    <location>
        <begin position="56"/>
        <end position="101"/>
    </location>
</feature>
<dbReference type="InterPro" id="IPR017930">
    <property type="entry name" value="Myb_dom"/>
</dbReference>
<dbReference type="GO" id="GO:0000981">
    <property type="term" value="F:DNA-binding transcription factor activity, RNA polymerase II-specific"/>
    <property type="evidence" value="ECO:0007669"/>
    <property type="project" value="TreeGrafter"/>
</dbReference>
<feature type="domain" description="HTH myb-type" evidence="3">
    <location>
        <begin position="1"/>
        <end position="54"/>
    </location>
</feature>
<dbReference type="Pfam" id="PF00249">
    <property type="entry name" value="Myb_DNA-binding"/>
    <property type="match status" value="2"/>
</dbReference>
<proteinExistence type="predicted"/>
<dbReference type="PROSITE" id="PS51294">
    <property type="entry name" value="HTH_MYB"/>
    <property type="match status" value="2"/>
</dbReference>
<dbReference type="SMART" id="SM00717">
    <property type="entry name" value="SANT"/>
    <property type="match status" value="2"/>
</dbReference>
<accession>A0A8J6C0K7</accession>
<evidence type="ECO:0000313" key="4">
    <source>
        <dbReference type="EMBL" id="KAG8457987.1"/>
    </source>
</evidence>
<dbReference type="InterPro" id="IPR050560">
    <property type="entry name" value="MYB_TF"/>
</dbReference>
<dbReference type="AlphaFoldDB" id="A0A8J6C0K7"/>
<dbReference type="OrthoDB" id="2143914at2759"/>
<evidence type="ECO:0000256" key="1">
    <source>
        <dbReference type="SAM" id="MobiDB-lite"/>
    </source>
</evidence>
<reference evidence="4" key="1">
    <citation type="submission" date="2021-05" db="EMBL/GenBank/DDBJ databases">
        <title>The genome of the haptophyte Pavlova lutheri (Diacronema luteri, Pavlovales) - a model for lipid biosynthesis in eukaryotic algae.</title>
        <authorList>
            <person name="Hulatt C.J."/>
            <person name="Posewitz M.C."/>
        </authorList>
    </citation>
    <scope>NUCLEOTIDE SEQUENCE</scope>
    <source>
        <strain evidence="4">NIVA-4/92</strain>
    </source>
</reference>
<feature type="domain" description="HTH myb-type" evidence="3">
    <location>
        <begin position="56"/>
        <end position="105"/>
    </location>
</feature>
<feature type="region of interest" description="Disordered" evidence="1">
    <location>
        <begin position="128"/>
        <end position="164"/>
    </location>
</feature>
<evidence type="ECO:0000259" key="3">
    <source>
        <dbReference type="PROSITE" id="PS51294"/>
    </source>
</evidence>
<dbReference type="OMA" id="GIMVELH"/>